<dbReference type="PANTHER" id="PTHR43289">
    <property type="entry name" value="MITOGEN-ACTIVATED PROTEIN KINASE KINASE KINASE 20-RELATED"/>
    <property type="match status" value="1"/>
</dbReference>
<accession>A0A345I280</accession>
<feature type="region of interest" description="Disordered" evidence="8">
    <location>
        <begin position="358"/>
        <end position="388"/>
    </location>
</feature>
<dbReference type="GO" id="GO:0004674">
    <property type="term" value="F:protein serine/threonine kinase activity"/>
    <property type="evidence" value="ECO:0007669"/>
    <property type="project" value="UniProtKB-KW"/>
</dbReference>
<dbReference type="Gene3D" id="3.30.200.20">
    <property type="entry name" value="Phosphorylase Kinase, domain 1"/>
    <property type="match status" value="1"/>
</dbReference>
<dbReference type="InterPro" id="IPR011009">
    <property type="entry name" value="Kinase-like_dom_sf"/>
</dbReference>
<evidence type="ECO:0000256" key="3">
    <source>
        <dbReference type="ARBA" id="ARBA00022679"/>
    </source>
</evidence>
<evidence type="ECO:0000256" key="5">
    <source>
        <dbReference type="ARBA" id="ARBA00022777"/>
    </source>
</evidence>
<dbReference type="PANTHER" id="PTHR43289:SF6">
    <property type="entry name" value="SERINE_THREONINE-PROTEIN KINASE NEKL-3"/>
    <property type="match status" value="1"/>
</dbReference>
<dbReference type="EMBL" id="CP031194">
    <property type="protein sequence ID" value="AXG83054.1"/>
    <property type="molecule type" value="Genomic_DNA"/>
</dbReference>
<feature type="compositionally biased region" description="Pro residues" evidence="8">
    <location>
        <begin position="294"/>
        <end position="306"/>
    </location>
</feature>
<dbReference type="KEGG" id="spad:DVK44_32705"/>
<dbReference type="Proteomes" id="UP000253868">
    <property type="component" value="Chromosome"/>
</dbReference>
<evidence type="ECO:0000256" key="7">
    <source>
        <dbReference type="PROSITE-ProRule" id="PRU10141"/>
    </source>
</evidence>
<keyword evidence="9" id="KW-0812">Transmembrane</keyword>
<proteinExistence type="predicted"/>
<name>A0A345I280_9ACTN</name>
<dbReference type="EC" id="2.7.11.1" evidence="1"/>
<reference evidence="12" key="1">
    <citation type="submission" date="2018-07" db="EMBL/GenBank/DDBJ databases">
        <authorList>
            <person name="Zhao J."/>
        </authorList>
    </citation>
    <scope>NUCLEOTIDE SEQUENCE [LARGE SCALE GENOMIC DNA]</scope>
    <source>
        <strain evidence="12">GSSD-12</strain>
    </source>
</reference>
<feature type="compositionally biased region" description="Basic and acidic residues" evidence="8">
    <location>
        <begin position="375"/>
        <end position="388"/>
    </location>
</feature>
<evidence type="ECO:0000256" key="8">
    <source>
        <dbReference type="SAM" id="MobiDB-lite"/>
    </source>
</evidence>
<dbReference type="Pfam" id="PF00069">
    <property type="entry name" value="Pkinase"/>
    <property type="match status" value="1"/>
</dbReference>
<keyword evidence="4 7" id="KW-0547">Nucleotide-binding</keyword>
<keyword evidence="9" id="KW-1133">Transmembrane helix</keyword>
<evidence type="ECO:0000256" key="2">
    <source>
        <dbReference type="ARBA" id="ARBA00022527"/>
    </source>
</evidence>
<evidence type="ECO:0000256" key="9">
    <source>
        <dbReference type="SAM" id="Phobius"/>
    </source>
</evidence>
<organism evidence="11 12">
    <name type="scientific">Streptomyces paludis</name>
    <dbReference type="NCBI Taxonomy" id="2282738"/>
    <lineage>
        <taxon>Bacteria</taxon>
        <taxon>Bacillati</taxon>
        <taxon>Actinomycetota</taxon>
        <taxon>Actinomycetes</taxon>
        <taxon>Kitasatosporales</taxon>
        <taxon>Streptomycetaceae</taxon>
        <taxon>Streptomyces</taxon>
    </lineage>
</organism>
<sequence length="539" mass="56741">MNSGDTEGRVVDGRFALEARLGDGSMGTVWRAHDLVLDRPVALKEVRPPDPGLAEHHPEAARALRARVLREARALARVDHPHVVTIYHVVNGEGDGDGDTDVDGAGDTGYPWLVMELVTGGSLRERLAEGPMEPAAVARLGRDVLAGLRAAHGAGIQHRDVKPGNVLLRPDGRPVLTDFGVAALHESAALTVTGALMGTPEYMAPERIAGADGGPESDLWSLAMMLYVAVEGRHPLRRRTTMATLAAVLKEELPPPRRAGPLTGVLTALLVKDPAARPDAETVDAMLAAAVAAPPPRTAVPTPTPTPTQASEPAPTLPPTRRGAAPRRLVIGLSLVVAALTAALVWALLPGADSTGDADTGVAAPSAGVPGRQTPEAREPQKAKKAREPADLLTPDGIRQAVTALKAETGTARVGGFVVYPAHISAQAMVKGSEKRYDTYTYRVGQGVSRAPIGGTLMDGQLPVEMDTFDWDAVPELLRRADRDLKVDRPTSRYLLIRPPNELFGSAAGLTVYLTDDYGTGYLEADSGGRVTRVVPAGS</sequence>
<keyword evidence="9" id="KW-0472">Membrane</keyword>
<feature type="region of interest" description="Disordered" evidence="8">
    <location>
        <begin position="294"/>
        <end position="323"/>
    </location>
</feature>
<keyword evidence="5 11" id="KW-0418">Kinase</keyword>
<gene>
    <name evidence="11" type="ORF">DVK44_32705</name>
</gene>
<evidence type="ECO:0000256" key="6">
    <source>
        <dbReference type="ARBA" id="ARBA00022840"/>
    </source>
</evidence>
<dbReference type="PROSITE" id="PS00108">
    <property type="entry name" value="PROTEIN_KINASE_ST"/>
    <property type="match status" value="1"/>
</dbReference>
<dbReference type="PROSITE" id="PS50011">
    <property type="entry name" value="PROTEIN_KINASE_DOM"/>
    <property type="match status" value="1"/>
</dbReference>
<dbReference type="InterPro" id="IPR008271">
    <property type="entry name" value="Ser/Thr_kinase_AS"/>
</dbReference>
<feature type="binding site" evidence="7">
    <location>
        <position position="44"/>
    </location>
    <ligand>
        <name>ATP</name>
        <dbReference type="ChEBI" id="CHEBI:30616"/>
    </ligand>
</feature>
<dbReference type="InterPro" id="IPR017441">
    <property type="entry name" value="Protein_kinase_ATP_BS"/>
</dbReference>
<keyword evidence="3" id="KW-0808">Transferase</keyword>
<dbReference type="Gene3D" id="1.10.510.10">
    <property type="entry name" value="Transferase(Phosphotransferase) domain 1"/>
    <property type="match status" value="1"/>
</dbReference>
<keyword evidence="12" id="KW-1185">Reference proteome</keyword>
<evidence type="ECO:0000313" key="11">
    <source>
        <dbReference type="EMBL" id="AXG83054.1"/>
    </source>
</evidence>
<keyword evidence="6 7" id="KW-0067">ATP-binding</keyword>
<dbReference type="CDD" id="cd14014">
    <property type="entry name" value="STKc_PknB_like"/>
    <property type="match status" value="1"/>
</dbReference>
<evidence type="ECO:0000313" key="12">
    <source>
        <dbReference type="Proteomes" id="UP000253868"/>
    </source>
</evidence>
<dbReference type="SUPFAM" id="SSF56112">
    <property type="entry name" value="Protein kinase-like (PK-like)"/>
    <property type="match status" value="1"/>
</dbReference>
<protein>
    <recommendedName>
        <fullName evidence="1">non-specific serine/threonine protein kinase</fullName>
        <ecNumber evidence="1">2.7.11.1</ecNumber>
    </recommendedName>
</protein>
<evidence type="ECO:0000256" key="4">
    <source>
        <dbReference type="ARBA" id="ARBA00022741"/>
    </source>
</evidence>
<dbReference type="RefSeq" id="WP_114665589.1">
    <property type="nucleotide sequence ID" value="NZ_CP031194.1"/>
</dbReference>
<dbReference type="GO" id="GO:0005524">
    <property type="term" value="F:ATP binding"/>
    <property type="evidence" value="ECO:0007669"/>
    <property type="project" value="UniProtKB-UniRule"/>
</dbReference>
<feature type="domain" description="Protein kinase" evidence="10">
    <location>
        <begin position="15"/>
        <end position="287"/>
    </location>
</feature>
<feature type="transmembrane region" description="Helical" evidence="9">
    <location>
        <begin position="329"/>
        <end position="349"/>
    </location>
</feature>
<keyword evidence="2 11" id="KW-0723">Serine/threonine-protein kinase</keyword>
<dbReference type="SMART" id="SM00220">
    <property type="entry name" value="S_TKc"/>
    <property type="match status" value="1"/>
</dbReference>
<dbReference type="AlphaFoldDB" id="A0A345I280"/>
<dbReference type="InterPro" id="IPR000719">
    <property type="entry name" value="Prot_kinase_dom"/>
</dbReference>
<evidence type="ECO:0000256" key="1">
    <source>
        <dbReference type="ARBA" id="ARBA00012513"/>
    </source>
</evidence>
<dbReference type="OrthoDB" id="9762169at2"/>
<dbReference type="PROSITE" id="PS00107">
    <property type="entry name" value="PROTEIN_KINASE_ATP"/>
    <property type="match status" value="1"/>
</dbReference>
<evidence type="ECO:0000259" key="10">
    <source>
        <dbReference type="PROSITE" id="PS50011"/>
    </source>
</evidence>